<organism evidence="5 6">
    <name type="scientific">Micromonospora tulbaghiae</name>
    <dbReference type="NCBI Taxonomy" id="479978"/>
    <lineage>
        <taxon>Bacteria</taxon>
        <taxon>Bacillati</taxon>
        <taxon>Actinomycetota</taxon>
        <taxon>Actinomycetes</taxon>
        <taxon>Micromonosporales</taxon>
        <taxon>Micromonosporaceae</taxon>
        <taxon>Micromonospora</taxon>
    </lineage>
</organism>
<dbReference type="AlphaFoldDB" id="A0A386WG28"/>
<protein>
    <recommendedName>
        <fullName evidence="7">Haloacid dehalogenase</fullName>
    </recommendedName>
</protein>
<dbReference type="EMBL" id="CP024087">
    <property type="protein sequence ID" value="AYF26662.1"/>
    <property type="molecule type" value="Genomic_DNA"/>
</dbReference>
<dbReference type="Proteomes" id="UP000267804">
    <property type="component" value="Chromosome"/>
</dbReference>
<dbReference type="GO" id="GO:0016787">
    <property type="term" value="F:hydrolase activity"/>
    <property type="evidence" value="ECO:0007669"/>
    <property type="project" value="UniProtKB-KW"/>
</dbReference>
<dbReference type="GO" id="GO:0046872">
    <property type="term" value="F:metal ion binding"/>
    <property type="evidence" value="ECO:0007669"/>
    <property type="project" value="UniProtKB-KW"/>
</dbReference>
<evidence type="ECO:0000313" key="6">
    <source>
        <dbReference type="Proteomes" id="UP000267804"/>
    </source>
</evidence>
<proteinExistence type="inferred from homology"/>
<evidence type="ECO:0000256" key="1">
    <source>
        <dbReference type="ARBA" id="ARBA00009184"/>
    </source>
</evidence>
<keyword evidence="2" id="KW-0479">Metal-binding</keyword>
<comment type="similarity">
    <text evidence="1">Belongs to the HAD-like hydrolase superfamily. SerB family.</text>
</comment>
<evidence type="ECO:0000313" key="5">
    <source>
        <dbReference type="EMBL" id="AYF26662.1"/>
    </source>
</evidence>
<dbReference type="InterPro" id="IPR050582">
    <property type="entry name" value="HAD-like_SerB"/>
</dbReference>
<dbReference type="SUPFAM" id="SSF56784">
    <property type="entry name" value="HAD-like"/>
    <property type="match status" value="1"/>
</dbReference>
<evidence type="ECO:0000256" key="3">
    <source>
        <dbReference type="ARBA" id="ARBA00022801"/>
    </source>
</evidence>
<dbReference type="InterPro" id="IPR036412">
    <property type="entry name" value="HAD-like_sf"/>
</dbReference>
<name>A0A386WG28_9ACTN</name>
<dbReference type="KEGG" id="mtua:CSH63_04105"/>
<keyword evidence="4" id="KW-0460">Magnesium</keyword>
<evidence type="ECO:0008006" key="7">
    <source>
        <dbReference type="Google" id="ProtNLM"/>
    </source>
</evidence>
<dbReference type="Pfam" id="PF12710">
    <property type="entry name" value="HAD"/>
    <property type="match status" value="1"/>
</dbReference>
<dbReference type="Gene3D" id="3.40.50.1000">
    <property type="entry name" value="HAD superfamily/HAD-like"/>
    <property type="match status" value="1"/>
</dbReference>
<evidence type="ECO:0000256" key="2">
    <source>
        <dbReference type="ARBA" id="ARBA00022723"/>
    </source>
</evidence>
<evidence type="ECO:0000256" key="4">
    <source>
        <dbReference type="ARBA" id="ARBA00022842"/>
    </source>
</evidence>
<gene>
    <name evidence="5" type="ORF">CSH63_04105</name>
</gene>
<dbReference type="PANTHER" id="PTHR43344">
    <property type="entry name" value="PHOSPHOSERINE PHOSPHATASE"/>
    <property type="match status" value="1"/>
</dbReference>
<sequence length="211" mass="23179">MISPDSGRRIRLAVFDLDGTLLPRTTACQQIATAAGDLLTIENLERDYRAGFIDSTTFAERALRSWSHAGESLYQRAFAAAPKIGGVEQALVRLRAHEVVTCLVTMAPRQFAECFPGFDHAYGSIYPTRILNPEDKPSVVRKLQTKLGIDTDAIIAFGDSDSDLPLFGYLHHTVAVNSTPNLAAVAAHRYDGVDINQALDLVWPRAEAVRR</sequence>
<dbReference type="PANTHER" id="PTHR43344:SF13">
    <property type="entry name" value="PHOSPHATASE RV3661-RELATED"/>
    <property type="match status" value="1"/>
</dbReference>
<keyword evidence="3" id="KW-0378">Hydrolase</keyword>
<dbReference type="InterPro" id="IPR023214">
    <property type="entry name" value="HAD_sf"/>
</dbReference>
<dbReference type="RefSeq" id="WP_120569097.1">
    <property type="nucleotide sequence ID" value="NZ_CP024087.1"/>
</dbReference>
<accession>A0A386WG28</accession>
<reference evidence="5 6" key="1">
    <citation type="submission" date="2017-10" db="EMBL/GenBank/DDBJ databases">
        <title>Integration of genomic and chemical information greatly accelerates assignment of the full stereostructure of myelolactone, a potent inhibitor of myeloma from a marine-derived Micromonospora.</title>
        <authorList>
            <person name="Kim M.C."/>
            <person name="Machado H."/>
            <person name="Jensen P.R."/>
            <person name="Fenical W."/>
        </authorList>
    </citation>
    <scope>NUCLEOTIDE SEQUENCE [LARGE SCALE GENOMIC DNA]</scope>
    <source>
        <strain evidence="5 6">CNY-010</strain>
    </source>
</reference>